<sequence length="49" mass="5441">MNNAQAIVAHPAKHTISPKREIVLREMLSLAKMASMIAVPFLLITLAWI</sequence>
<dbReference type="GeneID" id="93944515"/>
<evidence type="ECO:0000313" key="1">
    <source>
        <dbReference type="EMBL" id="KJY72862.1"/>
    </source>
</evidence>
<protein>
    <submittedName>
        <fullName evidence="1">Transcriptional regulator</fullName>
    </submittedName>
</protein>
<organism evidence="1">
    <name type="scientific">Vibrio coralliilyticus</name>
    <dbReference type="NCBI Taxonomy" id="190893"/>
    <lineage>
        <taxon>Bacteria</taxon>
        <taxon>Pseudomonadati</taxon>
        <taxon>Pseudomonadota</taxon>
        <taxon>Gammaproteobacteria</taxon>
        <taxon>Vibrionales</taxon>
        <taxon>Vibrionaceae</taxon>
        <taxon>Vibrio</taxon>
    </lineage>
</organism>
<accession>A0A837G5P2</accession>
<proteinExistence type="predicted"/>
<dbReference type="RefSeq" id="WP_006961365.1">
    <property type="nucleotide sequence ID" value="NZ_CP063052.1"/>
</dbReference>
<dbReference type="EMBL" id="JXXR01000012">
    <property type="protein sequence ID" value="KJY72862.1"/>
    <property type="molecule type" value="Genomic_DNA"/>
</dbReference>
<dbReference type="AlphaFoldDB" id="A0A837G5P2"/>
<reference evidence="1" key="1">
    <citation type="journal article" date="2015" name="BMC Genomics">
        <title>Genome mining reveals unlocked bioactive potential of marine Gram-negative bacteria.</title>
        <authorList>
            <person name="Machado H."/>
            <person name="Sonnenschein E.C."/>
            <person name="Melchiorsen J."/>
            <person name="Gram L."/>
        </authorList>
    </citation>
    <scope>NUCLEOTIDE SEQUENCE</scope>
    <source>
        <strain evidence="1">S2052</strain>
    </source>
</reference>
<gene>
    <name evidence="1" type="ORF">TW71_11885</name>
</gene>
<comment type="caution">
    <text evidence="1">The sequence shown here is derived from an EMBL/GenBank/DDBJ whole genome shotgun (WGS) entry which is preliminary data.</text>
</comment>
<name>A0A837G5P2_9VIBR</name>